<accession>A0ABS4AS34</accession>
<dbReference type="EMBL" id="JAGIYZ010000007">
    <property type="protein sequence ID" value="MBP0464162.1"/>
    <property type="molecule type" value="Genomic_DNA"/>
</dbReference>
<dbReference type="RefSeq" id="WP_209351532.1">
    <property type="nucleotide sequence ID" value="NZ_JAGIYZ010000007.1"/>
</dbReference>
<dbReference type="Pfam" id="PF14108">
    <property type="entry name" value="ABA4-like"/>
    <property type="match status" value="1"/>
</dbReference>
<proteinExistence type="predicted"/>
<gene>
    <name evidence="2" type="ORF">J5Y09_09585</name>
</gene>
<feature type="transmembrane region" description="Helical" evidence="1">
    <location>
        <begin position="35"/>
        <end position="55"/>
    </location>
</feature>
<sequence length="139" mass="15028">MEERLFTAANTLALAGWVLLVLAPRRRWAHWDVAGVAIPAVLALAYVVLLAWHAPGAEGGFSTLAGVRALFATDGVLLAGWLHYLAFDLFLGAWMCRRATAEALPLWRLYPALPLTFLAGPAGLLLFLALRALPGRRVA</sequence>
<organism evidence="2 3">
    <name type="scientific">Roseomonas nitratireducens</name>
    <dbReference type="NCBI Taxonomy" id="2820810"/>
    <lineage>
        <taxon>Bacteria</taxon>
        <taxon>Pseudomonadati</taxon>
        <taxon>Pseudomonadota</taxon>
        <taxon>Alphaproteobacteria</taxon>
        <taxon>Acetobacterales</taxon>
        <taxon>Roseomonadaceae</taxon>
        <taxon>Roseomonas</taxon>
    </lineage>
</organism>
<dbReference type="Proteomes" id="UP000680815">
    <property type="component" value="Unassembled WGS sequence"/>
</dbReference>
<feature type="transmembrane region" description="Helical" evidence="1">
    <location>
        <begin position="75"/>
        <end position="97"/>
    </location>
</feature>
<reference evidence="2 3" key="1">
    <citation type="submission" date="2021-03" db="EMBL/GenBank/DDBJ databases">
        <authorList>
            <person name="So Y."/>
        </authorList>
    </citation>
    <scope>NUCLEOTIDE SEQUENCE [LARGE SCALE GENOMIC DNA]</scope>
    <source>
        <strain evidence="2 3">PWR1</strain>
    </source>
</reference>
<evidence type="ECO:0000313" key="2">
    <source>
        <dbReference type="EMBL" id="MBP0464162.1"/>
    </source>
</evidence>
<keyword evidence="1" id="KW-0812">Transmembrane</keyword>
<protein>
    <submittedName>
        <fullName evidence="2">DUF4281 domain-containing protein</fullName>
    </submittedName>
</protein>
<keyword evidence="1" id="KW-0472">Membrane</keyword>
<keyword evidence="1" id="KW-1133">Transmembrane helix</keyword>
<feature type="transmembrane region" description="Helical" evidence="1">
    <location>
        <begin position="6"/>
        <end position="23"/>
    </location>
</feature>
<name>A0ABS4AS34_9PROT</name>
<evidence type="ECO:0000313" key="3">
    <source>
        <dbReference type="Proteomes" id="UP000680815"/>
    </source>
</evidence>
<evidence type="ECO:0000256" key="1">
    <source>
        <dbReference type="SAM" id="Phobius"/>
    </source>
</evidence>
<keyword evidence="3" id="KW-1185">Reference proteome</keyword>
<dbReference type="InterPro" id="IPR025461">
    <property type="entry name" value="ABA4-like"/>
</dbReference>
<comment type="caution">
    <text evidence="2">The sequence shown here is derived from an EMBL/GenBank/DDBJ whole genome shotgun (WGS) entry which is preliminary data.</text>
</comment>
<feature type="transmembrane region" description="Helical" evidence="1">
    <location>
        <begin position="109"/>
        <end position="130"/>
    </location>
</feature>